<dbReference type="EMBL" id="CAFZ01000038">
    <property type="protein sequence ID" value="CCA68700.1"/>
    <property type="molecule type" value="Genomic_DNA"/>
</dbReference>
<dbReference type="SMART" id="SM00671">
    <property type="entry name" value="SEL1"/>
    <property type="match status" value="8"/>
</dbReference>
<dbReference type="FunCoup" id="G4TBM4">
    <property type="interactions" value="116"/>
</dbReference>
<dbReference type="GO" id="GO:0036503">
    <property type="term" value="P:ERAD pathway"/>
    <property type="evidence" value="ECO:0007669"/>
    <property type="project" value="TreeGrafter"/>
</dbReference>
<feature type="region of interest" description="Disordered" evidence="3">
    <location>
        <begin position="39"/>
        <end position="63"/>
    </location>
</feature>
<organism evidence="6 7">
    <name type="scientific">Serendipita indica (strain DSM 11827)</name>
    <name type="common">Root endophyte fungus</name>
    <name type="synonym">Piriformospora indica</name>
    <dbReference type="NCBI Taxonomy" id="1109443"/>
    <lineage>
        <taxon>Eukaryota</taxon>
        <taxon>Fungi</taxon>
        <taxon>Dikarya</taxon>
        <taxon>Basidiomycota</taxon>
        <taxon>Agaricomycotina</taxon>
        <taxon>Agaricomycetes</taxon>
        <taxon>Sebacinales</taxon>
        <taxon>Serendipitaceae</taxon>
        <taxon>Serendipita</taxon>
    </lineage>
</organism>
<dbReference type="OMA" id="MDLQARK"/>
<dbReference type="InterPro" id="IPR011990">
    <property type="entry name" value="TPR-like_helical_dom_sf"/>
</dbReference>
<reference evidence="6 7" key="1">
    <citation type="journal article" date="2011" name="PLoS Pathog.">
        <title>Endophytic Life Strategies Decoded by Genome and Transcriptome Analyses of the Mutualistic Root Symbiont Piriformospora indica.</title>
        <authorList>
            <person name="Zuccaro A."/>
            <person name="Lahrmann U."/>
            <person name="Guldener U."/>
            <person name="Langen G."/>
            <person name="Pfiffi S."/>
            <person name="Biedenkopf D."/>
            <person name="Wong P."/>
            <person name="Samans B."/>
            <person name="Grimm C."/>
            <person name="Basiewicz M."/>
            <person name="Murat C."/>
            <person name="Martin F."/>
            <person name="Kogel K.H."/>
        </authorList>
    </citation>
    <scope>NUCLEOTIDE SEQUENCE [LARGE SCALE GENOMIC DNA]</scope>
    <source>
        <strain evidence="6 7">DSM 11827</strain>
    </source>
</reference>
<feature type="region of interest" description="Disordered" evidence="3">
    <location>
        <begin position="836"/>
        <end position="857"/>
    </location>
</feature>
<dbReference type="InterPro" id="IPR019734">
    <property type="entry name" value="TPR_rpt"/>
</dbReference>
<evidence type="ECO:0000256" key="1">
    <source>
        <dbReference type="ARBA" id="ARBA00038101"/>
    </source>
</evidence>
<keyword evidence="4" id="KW-0812">Transmembrane</keyword>
<dbReference type="Pfam" id="PF08238">
    <property type="entry name" value="Sel1"/>
    <property type="match status" value="10"/>
</dbReference>
<dbReference type="OrthoDB" id="27934at2759"/>
<dbReference type="SUPFAM" id="SSF81901">
    <property type="entry name" value="HCP-like"/>
    <property type="match status" value="3"/>
</dbReference>
<feature type="region of interest" description="Disordered" evidence="3">
    <location>
        <begin position="898"/>
        <end position="947"/>
    </location>
</feature>
<dbReference type="eggNOG" id="KOG1550">
    <property type="taxonomic scope" value="Eukaryota"/>
</dbReference>
<evidence type="ECO:0000256" key="2">
    <source>
        <dbReference type="PROSITE-ProRule" id="PRU00339"/>
    </source>
</evidence>
<keyword evidence="7" id="KW-1185">Reference proteome</keyword>
<keyword evidence="2" id="KW-0802">TPR repeat</keyword>
<dbReference type="HOGENOM" id="CLU_007931_0_1_1"/>
<evidence type="ECO:0000313" key="6">
    <source>
        <dbReference type="EMBL" id="CCA68700.1"/>
    </source>
</evidence>
<dbReference type="SMART" id="SM00028">
    <property type="entry name" value="TPR"/>
    <property type="match status" value="1"/>
</dbReference>
<feature type="compositionally biased region" description="Basic and acidic residues" evidence="3">
    <location>
        <begin position="39"/>
        <end position="53"/>
    </location>
</feature>
<feature type="chain" id="PRO_5003468566" evidence="5">
    <location>
        <begin position="32"/>
        <end position="947"/>
    </location>
</feature>
<dbReference type="PANTHER" id="PTHR11102:SF147">
    <property type="entry name" value="SEL1L ADAPTOR SUBUNIT OF ERAD E3 UBIQUITIN LIGASE"/>
    <property type="match status" value="1"/>
</dbReference>
<dbReference type="PROSITE" id="PS50005">
    <property type="entry name" value="TPR"/>
    <property type="match status" value="1"/>
</dbReference>
<dbReference type="InterPro" id="IPR006597">
    <property type="entry name" value="Sel1-like"/>
</dbReference>
<dbReference type="InterPro" id="IPR050767">
    <property type="entry name" value="Sel1_AlgK"/>
</dbReference>
<dbReference type="Gene3D" id="1.25.40.10">
    <property type="entry name" value="Tetratricopeptide repeat domain"/>
    <property type="match status" value="3"/>
</dbReference>
<dbReference type="InParanoid" id="G4TBM4"/>
<dbReference type="AlphaFoldDB" id="G4TBM4"/>
<name>G4TBM4_SERID</name>
<evidence type="ECO:0000256" key="4">
    <source>
        <dbReference type="SAM" id="Phobius"/>
    </source>
</evidence>
<feature type="signal peptide" evidence="5">
    <location>
        <begin position="1"/>
        <end position="31"/>
    </location>
</feature>
<dbReference type="PROSITE" id="PS51257">
    <property type="entry name" value="PROKAR_LIPOPROTEIN"/>
    <property type="match status" value="1"/>
</dbReference>
<keyword evidence="5" id="KW-0732">Signal</keyword>
<evidence type="ECO:0000256" key="3">
    <source>
        <dbReference type="SAM" id="MobiDB-lite"/>
    </source>
</evidence>
<dbReference type="Proteomes" id="UP000007148">
    <property type="component" value="Unassembled WGS sequence"/>
</dbReference>
<dbReference type="PANTHER" id="PTHR11102">
    <property type="entry name" value="SEL-1-LIKE PROTEIN"/>
    <property type="match status" value="1"/>
</dbReference>
<dbReference type="STRING" id="1109443.G4TBM4"/>
<proteinExistence type="inferred from homology"/>
<evidence type="ECO:0000256" key="5">
    <source>
        <dbReference type="SAM" id="SignalP"/>
    </source>
</evidence>
<comment type="similarity">
    <text evidence="1">Belongs to the sel-1 family.</text>
</comment>
<comment type="caution">
    <text evidence="6">The sequence shown here is derived from an EMBL/GenBank/DDBJ whole genome shotgun (WGS) entry which is preliminary data.</text>
</comment>
<evidence type="ECO:0000313" key="7">
    <source>
        <dbReference type="Proteomes" id="UP000007148"/>
    </source>
</evidence>
<dbReference type="GO" id="GO:0005789">
    <property type="term" value="C:endoplasmic reticulum membrane"/>
    <property type="evidence" value="ECO:0007669"/>
    <property type="project" value="TreeGrafter"/>
</dbReference>
<gene>
    <name evidence="6" type="ORF">PIIN_02564</name>
</gene>
<keyword evidence="4" id="KW-0472">Membrane</keyword>
<feature type="transmembrane region" description="Helical" evidence="4">
    <location>
        <begin position="866"/>
        <end position="884"/>
    </location>
</feature>
<keyword evidence="4" id="KW-1133">Transmembrane helix</keyword>
<protein>
    <submittedName>
        <fullName evidence="6">Related to Sel-1 homolog</fullName>
    </submittedName>
</protein>
<feature type="repeat" description="TPR" evidence="2">
    <location>
        <begin position="504"/>
        <end position="537"/>
    </location>
</feature>
<accession>G4TBM4</accession>
<sequence>MRRKHSTHQRRATWLAFAVVALAACTPVVQAAYDNKHHAGDVSGKEESSDQRQAEPPAISSTNGDEQYRKALELLASLPSARTLQKAAAETNRPKSLLASLFPNHEGPIATAVRILGRIEQELSFLPVRVFKSFNFKRPNPNIREKASSQAAKALALLEEASEKGNLEATYTLGMSSLFPPPGAAPNATRALLAFDKHASITGNSTSQAVLGFIHSTGLQGVVPIDQAQALLYYTFAALGGDQHAEMALGYRYFMGIGVSEDCLQALDWYESAAEKCQFRCCISKSGPPGGRTLPPTPLKLTDMAGGVFGYGASTASTGLMANRPIIKAAQALKTGERWDEVIEYWRFHADRGDIEAAYRLGKIYYHGGMYVTPGGISAGVEGIATVQKDFVQSRSYFFKVARKVWPRDNPANVNQFKATDVDPTDMYFAILSAHFIGRMHLRGEGIRQDIKIAKMWFERGALEGDKESLNALGIIYRDGLLDGKEKNDKAIVYFSRAAAQDLPEALVNMGKIYYRNGNMVMAKNYFDNAIRYGSQFEAFYYAATIHANMARNNPHNTPACTTAVSFFKQVAERGCWKNNVIAEAEKYWNSPDPSLREGAIVRWQIAADRGVEVAQNNLAYVLEELAKSQKRTIHSGSGLSKEYNHTAQDAIMYWTRSAAQGDVDAMVKLGDLHYHGIGVDEPPALRHEKAAGYYHAAADSYSTIAMWNIGWMYENGIGAPQDFHLAKRYYDMALDYNHSAQFPIVLSLIKLHLRSLWYILRGGTQPSLILWGDDAENEGWWPKLWRSSNAEPATDRQKVVDVDDEDPIQRARNIRDAAVGIGDEEDPGDDYFDGMTRRRHGAGGGGAGREGEGDNAEFEEFEDDWELVVLALLAMGIGGLIILRRYYEQRRQEALERLERERQQQQQQQQQGGTMDHEQQPGQHHPPAPAPEHRLNEPLQNMGLFM</sequence>